<evidence type="ECO:0000313" key="1">
    <source>
        <dbReference type="EMBL" id="KNC69074.1"/>
    </source>
</evidence>
<dbReference type="Proteomes" id="UP000036850">
    <property type="component" value="Unassembled WGS sequence"/>
</dbReference>
<sequence>MCAGGDYLIEIVLISNITGGETVCLFMIDDECVELKHIGLFHISNQLYKCSVVETKRFKGHLK</sequence>
<dbReference type="EMBL" id="LFZX01000004">
    <property type="protein sequence ID" value="KNC69074.1"/>
    <property type="molecule type" value="Genomic_DNA"/>
</dbReference>
<protein>
    <submittedName>
        <fullName evidence="1">Uncharacterized protein</fullName>
    </submittedName>
</protein>
<accession>A0A0L0EXF2</accession>
<evidence type="ECO:0000313" key="2">
    <source>
        <dbReference type="Proteomes" id="UP000036850"/>
    </source>
</evidence>
<proteinExistence type="predicted"/>
<name>A0A0L0EXF2_9GAMM</name>
<dbReference type="AlphaFoldDB" id="A0A0L0EXF2"/>
<reference evidence="2" key="1">
    <citation type="submission" date="2015-07" db="EMBL/GenBank/DDBJ databases">
        <title>Draft genome sequence of a Pseudoalteromonas rubra strain, OCN096, isolated from Kaneohe Bay, Oahu, Hawaii.</title>
        <authorList>
            <person name="Beurmann S."/>
            <person name="Ushijima B."/>
            <person name="Belcaid M."/>
            <person name="Callahan S.M."/>
            <person name="Aeby G.S."/>
        </authorList>
    </citation>
    <scope>NUCLEOTIDE SEQUENCE [LARGE SCALE GENOMIC DNA]</scope>
    <source>
        <strain evidence="2">OCN096</strain>
    </source>
</reference>
<organism evidence="1 2">
    <name type="scientific">Pseudoalteromonas rubra</name>
    <dbReference type="NCBI Taxonomy" id="43658"/>
    <lineage>
        <taxon>Bacteria</taxon>
        <taxon>Pseudomonadati</taxon>
        <taxon>Pseudomonadota</taxon>
        <taxon>Gammaproteobacteria</taxon>
        <taxon>Alteromonadales</taxon>
        <taxon>Pseudoalteromonadaceae</taxon>
        <taxon>Pseudoalteromonas</taxon>
    </lineage>
</organism>
<gene>
    <name evidence="1" type="ORF">AC626_01280</name>
</gene>
<comment type="caution">
    <text evidence="1">The sequence shown here is derived from an EMBL/GenBank/DDBJ whole genome shotgun (WGS) entry which is preliminary data.</text>
</comment>
<dbReference type="PATRIC" id="fig|43658.6.peg.4287"/>